<sequence>MSDLQGSRVLIVGGTGGIGLATARTMKAAGATLTLAGRDPDRARAAAETLGAHAVTGDAANPDDATRMIAEAREAMGGIDVLMCSAGGDPMPRLLKDIPVGDVMADITGVLAPVVTPARAVYPVMADQGGGCILLVASDAGKTATPGEVAIGAAMAGIAMFARAMAIEVKRQGIRVNCLTPSIVRGTSLYDKLMADPFASKLFQKAEAMAHLGVAEPEDLAHLATFLASPAAAKITGQTISVTGGISAI</sequence>
<dbReference type="SUPFAM" id="SSF51735">
    <property type="entry name" value="NAD(P)-binding Rossmann-fold domains"/>
    <property type="match status" value="1"/>
</dbReference>
<name>A0A2R8BUR7_9RHOB</name>
<dbReference type="EC" id="1.1.1.119" evidence="4"/>
<dbReference type="Pfam" id="PF13561">
    <property type="entry name" value="adh_short_C2"/>
    <property type="match status" value="1"/>
</dbReference>
<dbReference type="PRINTS" id="PR00081">
    <property type="entry name" value="GDHRDH"/>
</dbReference>
<dbReference type="RefSeq" id="WP_108893773.1">
    <property type="nucleotide sequence ID" value="NZ_ONZF01000003.1"/>
</dbReference>
<dbReference type="CDD" id="cd05233">
    <property type="entry name" value="SDR_c"/>
    <property type="match status" value="1"/>
</dbReference>
<dbReference type="Proteomes" id="UP000244912">
    <property type="component" value="Unassembled WGS sequence"/>
</dbReference>
<feature type="domain" description="Ketoreductase" evidence="3">
    <location>
        <begin position="7"/>
        <end position="192"/>
    </location>
</feature>
<comment type="similarity">
    <text evidence="1">Belongs to the short-chain dehydrogenases/reductases (SDR) family.</text>
</comment>
<dbReference type="PANTHER" id="PTHR43669:SF3">
    <property type="entry name" value="ALCOHOL DEHYDROGENASE, PUTATIVE (AFU_ORTHOLOGUE AFUA_3G03445)-RELATED"/>
    <property type="match status" value="1"/>
</dbReference>
<keyword evidence="5" id="KW-1185">Reference proteome</keyword>
<evidence type="ECO:0000313" key="5">
    <source>
        <dbReference type="Proteomes" id="UP000244912"/>
    </source>
</evidence>
<proteinExistence type="inferred from homology"/>
<dbReference type="Gene3D" id="3.40.50.720">
    <property type="entry name" value="NAD(P)-binding Rossmann-like Domain"/>
    <property type="match status" value="1"/>
</dbReference>
<accession>A0A2R8BUR7</accession>
<evidence type="ECO:0000259" key="3">
    <source>
        <dbReference type="SMART" id="SM00822"/>
    </source>
</evidence>
<reference evidence="4 5" key="1">
    <citation type="submission" date="2018-03" db="EMBL/GenBank/DDBJ databases">
        <authorList>
            <person name="Keele B.F."/>
        </authorList>
    </citation>
    <scope>NUCLEOTIDE SEQUENCE [LARGE SCALE GENOMIC DNA]</scope>
    <source>
        <strain evidence="4 5">CECT 8504</strain>
    </source>
</reference>
<protein>
    <submittedName>
        <fullName evidence="4">Glucose 1-dehydrogenase</fullName>
        <ecNumber evidence="4">1.1.1.119</ecNumber>
    </submittedName>
</protein>
<evidence type="ECO:0000256" key="1">
    <source>
        <dbReference type="ARBA" id="ARBA00006484"/>
    </source>
</evidence>
<dbReference type="PANTHER" id="PTHR43669">
    <property type="entry name" value="5-KETO-D-GLUCONATE 5-REDUCTASE"/>
    <property type="match status" value="1"/>
</dbReference>
<dbReference type="OrthoDB" id="286404at2"/>
<dbReference type="SMART" id="SM00822">
    <property type="entry name" value="PKS_KR"/>
    <property type="match status" value="1"/>
</dbReference>
<keyword evidence="2 4" id="KW-0560">Oxidoreductase</keyword>
<dbReference type="AlphaFoldDB" id="A0A2R8BUR7"/>
<dbReference type="EMBL" id="ONZF01000003">
    <property type="protein sequence ID" value="SPJ23917.1"/>
    <property type="molecule type" value="Genomic_DNA"/>
</dbReference>
<dbReference type="InterPro" id="IPR002347">
    <property type="entry name" value="SDR_fam"/>
</dbReference>
<dbReference type="GO" id="GO:0047935">
    <property type="term" value="F:glucose 1-dehydrogenase (NADP+) activity"/>
    <property type="evidence" value="ECO:0007669"/>
    <property type="project" value="UniProtKB-EC"/>
</dbReference>
<gene>
    <name evidence="4" type="ORF">PAA8504_01737</name>
</gene>
<dbReference type="InterPro" id="IPR057326">
    <property type="entry name" value="KR_dom"/>
</dbReference>
<evidence type="ECO:0000256" key="2">
    <source>
        <dbReference type="ARBA" id="ARBA00023002"/>
    </source>
</evidence>
<evidence type="ECO:0000313" key="4">
    <source>
        <dbReference type="EMBL" id="SPJ23917.1"/>
    </source>
</evidence>
<organism evidence="4 5">
    <name type="scientific">Palleronia abyssalis</name>
    <dbReference type="NCBI Taxonomy" id="1501240"/>
    <lineage>
        <taxon>Bacteria</taxon>
        <taxon>Pseudomonadati</taxon>
        <taxon>Pseudomonadota</taxon>
        <taxon>Alphaproteobacteria</taxon>
        <taxon>Rhodobacterales</taxon>
        <taxon>Roseobacteraceae</taxon>
        <taxon>Palleronia</taxon>
    </lineage>
</organism>
<dbReference type="InterPro" id="IPR036291">
    <property type="entry name" value="NAD(P)-bd_dom_sf"/>
</dbReference>